<comment type="caution">
    <text evidence="1">The sequence shown here is derived from an EMBL/GenBank/DDBJ whole genome shotgun (WGS) entry which is preliminary data.</text>
</comment>
<protein>
    <submittedName>
        <fullName evidence="1">474_t:CDS:1</fullName>
    </submittedName>
</protein>
<feature type="non-terminal residue" evidence="1">
    <location>
        <position position="1"/>
    </location>
</feature>
<feature type="non-terminal residue" evidence="1">
    <location>
        <position position="141"/>
    </location>
</feature>
<reference evidence="1" key="1">
    <citation type="submission" date="2021-06" db="EMBL/GenBank/DDBJ databases">
        <authorList>
            <person name="Kallberg Y."/>
            <person name="Tangrot J."/>
            <person name="Rosling A."/>
        </authorList>
    </citation>
    <scope>NUCLEOTIDE SEQUENCE</scope>
    <source>
        <strain evidence="1">28 12/20/2015</strain>
    </source>
</reference>
<dbReference type="Proteomes" id="UP000789366">
    <property type="component" value="Unassembled WGS sequence"/>
</dbReference>
<keyword evidence="2" id="KW-1185">Reference proteome</keyword>
<dbReference type="EMBL" id="CAJVPW010072525">
    <property type="protein sequence ID" value="CAG8794492.1"/>
    <property type="molecule type" value="Genomic_DNA"/>
</dbReference>
<name>A0ACA9RIH7_9GLOM</name>
<evidence type="ECO:0000313" key="2">
    <source>
        <dbReference type="Proteomes" id="UP000789366"/>
    </source>
</evidence>
<proteinExistence type="predicted"/>
<gene>
    <name evidence="1" type="ORF">SPELUC_LOCUS17528</name>
</gene>
<accession>A0ACA9RIH7</accession>
<sequence length="141" mass="16120">LEANLRKLEEQKQRLEEQGADPTEINQPQAEQEKQAWTNQNATHLANVDKCKRVLEWLPATSEPVSEEIIREDSEFFTQLESETDLGNTRQQLDNLKTELTKKEQEWQELEQKLSGEQTKSGELEGQLTALAISSGLLSQQ</sequence>
<evidence type="ECO:0000313" key="1">
    <source>
        <dbReference type="EMBL" id="CAG8794492.1"/>
    </source>
</evidence>
<organism evidence="1 2">
    <name type="scientific">Cetraspora pellucida</name>
    <dbReference type="NCBI Taxonomy" id="1433469"/>
    <lineage>
        <taxon>Eukaryota</taxon>
        <taxon>Fungi</taxon>
        <taxon>Fungi incertae sedis</taxon>
        <taxon>Mucoromycota</taxon>
        <taxon>Glomeromycotina</taxon>
        <taxon>Glomeromycetes</taxon>
        <taxon>Diversisporales</taxon>
        <taxon>Gigasporaceae</taxon>
        <taxon>Cetraspora</taxon>
    </lineage>
</organism>